<reference evidence="2 3" key="1">
    <citation type="submission" date="2020-09" db="EMBL/GenBank/DDBJ databases">
        <title>Parvimonas S3374 sp. nov.</title>
        <authorList>
            <person name="Buhl M."/>
        </authorList>
    </citation>
    <scope>NUCLEOTIDE SEQUENCE [LARGE SCALE GENOMIC DNA]</scope>
    <source>
        <strain evidence="2 3">S3374</strain>
    </source>
</reference>
<gene>
    <name evidence="2" type="ORF">IBJ83_04815</name>
</gene>
<protein>
    <recommendedName>
        <fullName evidence="4">Relaxase</fullName>
    </recommendedName>
</protein>
<dbReference type="InterPro" id="IPR041073">
    <property type="entry name" value="MobL"/>
</dbReference>
<dbReference type="NCBIfam" id="NF041498">
    <property type="entry name" value="MobP2"/>
    <property type="match status" value="1"/>
</dbReference>
<sequence>MTGKITPDIFLSMEFEKPKSYKFFLDYLDYMFDEAKTQTKTYESYHNYMFDEAKTDSIFTKNKDFLDEMEILKQKELFRTAQENNSFMWKPIIAFNNEFLVKNNILKNGVVNDKKLKECARESIEKMLKLENISSYTYSGAIHYNTDNIHIHLSIVELGEPTRKYIFDEKLTEKERCKNALFQKSTFEKGKSVVSSVLSNDVENLKELSFLSRKKIIQNIDFKNKNFSKEEIELLKEIKEKLPLNQNLWQYNNKKIAYVKPLLNKFTTQFFYNHFKEEMKEYKDELLKTQELYTRRYGKGKYEHNFYMKNCLDDLYTRGANKILKNLKDFNLDFKDIDINSLKNPLDKLSNGNNGNESLLTEDKKLEIYFSLFKEKLKEKKYKDQKIYIAKDYIKNRIYKTEINYSSFKTDEEKEMIKCFCKKGFNPKNEKENILLNKLTNMRLENRYGNYIKTIFENNEFSKKEQKEIYKEIFKFQKNILDESIEKVKEQYEELEKRYLENKKNLDTAKYQVSLFTCFKNIFSNFEQTLQEESYHNLMRYREIEKETRQEKKKSLEK</sequence>
<evidence type="ECO:0000256" key="1">
    <source>
        <dbReference type="SAM" id="Coils"/>
    </source>
</evidence>
<dbReference type="Pfam" id="PF18555">
    <property type="entry name" value="MobL"/>
    <property type="match status" value="1"/>
</dbReference>
<evidence type="ECO:0008006" key="4">
    <source>
        <dbReference type="Google" id="ProtNLM"/>
    </source>
</evidence>
<comment type="caution">
    <text evidence="2">The sequence shown here is derived from an EMBL/GenBank/DDBJ whole genome shotgun (WGS) entry which is preliminary data.</text>
</comment>
<dbReference type="Proteomes" id="UP000823123">
    <property type="component" value="Unassembled WGS sequence"/>
</dbReference>
<proteinExistence type="predicted"/>
<feature type="coiled-coil region" evidence="1">
    <location>
        <begin position="478"/>
        <end position="512"/>
    </location>
</feature>
<keyword evidence="1" id="KW-0175">Coiled coil</keyword>
<dbReference type="InterPro" id="IPR048101">
    <property type="entry name" value="MobP2"/>
</dbReference>
<name>A0ABS1C951_9FIRM</name>
<keyword evidence="3" id="KW-1185">Reference proteome</keyword>
<evidence type="ECO:0000313" key="2">
    <source>
        <dbReference type="EMBL" id="MBK1468636.1"/>
    </source>
</evidence>
<dbReference type="RefSeq" id="WP_201275591.1">
    <property type="nucleotide sequence ID" value="NZ_JACVDA010000011.1"/>
</dbReference>
<dbReference type="EMBL" id="JACVDA010000011">
    <property type="protein sequence ID" value="MBK1468636.1"/>
    <property type="molecule type" value="Genomic_DNA"/>
</dbReference>
<accession>A0ABS1C951</accession>
<organism evidence="2 3">
    <name type="scientific">Parvimonas parva</name>
    <dbReference type="NCBI Taxonomy" id="2769485"/>
    <lineage>
        <taxon>Bacteria</taxon>
        <taxon>Bacillati</taxon>
        <taxon>Bacillota</taxon>
        <taxon>Tissierellia</taxon>
        <taxon>Tissierellales</taxon>
        <taxon>Peptoniphilaceae</taxon>
        <taxon>Parvimonas</taxon>
    </lineage>
</organism>
<evidence type="ECO:0000313" key="3">
    <source>
        <dbReference type="Proteomes" id="UP000823123"/>
    </source>
</evidence>